<keyword evidence="6" id="KW-0106">Calcium</keyword>
<dbReference type="InterPro" id="IPR050738">
    <property type="entry name" value="Sulfatase"/>
</dbReference>
<keyword evidence="5" id="KW-0378">Hydrolase</keyword>
<accession>A0A2S7TYU0</accession>
<evidence type="ECO:0000313" key="10">
    <source>
        <dbReference type="Proteomes" id="UP000239907"/>
    </source>
</evidence>
<dbReference type="GO" id="GO:0004065">
    <property type="term" value="F:arylsulfatase activity"/>
    <property type="evidence" value="ECO:0007669"/>
    <property type="project" value="TreeGrafter"/>
</dbReference>
<keyword evidence="4 7" id="KW-0732">Signal</keyword>
<dbReference type="Pfam" id="PF00884">
    <property type="entry name" value="Sulfatase"/>
    <property type="match status" value="1"/>
</dbReference>
<dbReference type="PANTHER" id="PTHR42693:SF42">
    <property type="entry name" value="ARYLSULFATASE G"/>
    <property type="match status" value="1"/>
</dbReference>
<dbReference type="Proteomes" id="UP000239907">
    <property type="component" value="Unassembled WGS sequence"/>
</dbReference>
<protein>
    <recommendedName>
        <fullName evidence="8">Sulfatase N-terminal domain-containing protein</fullName>
    </recommendedName>
</protein>
<evidence type="ECO:0000256" key="4">
    <source>
        <dbReference type="ARBA" id="ARBA00022729"/>
    </source>
</evidence>
<comment type="cofactor">
    <cofactor evidence="1">
        <name>Ca(2+)</name>
        <dbReference type="ChEBI" id="CHEBI:29108"/>
    </cofactor>
</comment>
<keyword evidence="10" id="KW-1185">Reference proteome</keyword>
<feature type="chain" id="PRO_5015690528" description="Sulfatase N-terminal domain-containing protein" evidence="7">
    <location>
        <begin position="23"/>
        <end position="503"/>
    </location>
</feature>
<feature type="domain" description="Sulfatase N-terminal" evidence="8">
    <location>
        <begin position="30"/>
        <end position="358"/>
    </location>
</feature>
<dbReference type="EMBL" id="MQWA01000001">
    <property type="protein sequence ID" value="PQJ27381.1"/>
    <property type="molecule type" value="Genomic_DNA"/>
</dbReference>
<dbReference type="OrthoDB" id="9779418at2"/>
<sequence>MKREFFIIASAACLLVAQSISAAVTSAKPSNVVIIHVDDMGWRDLGCMGSPVYETPHIDALAKTGTLYTSAYAAANICTPSRSCMLSGSQPSRHGVYTVVRNRGKKEHWKVTPLKNNQFMPKDFPTLGTVLTAAGIANGAVGKWHVGGASPSNGFKEGYLGGYLGLPIDYFAPFKLPFLPKNVPAGSYLPPYVRAAGVDFLERHQKERFFLYFSTYLPHDQIKNKEGATLTAPKEVVAKYQRKIAAMKNAGQDLQGHSNPVYAAMIEETDRSVGAIINKLESLGLRENTLVLFISDNGGVSQYTSQKPLRGEKCELYEGGIRVPMIASMPGKVAEGKRSDEPISGIDFYPTICSFMGVKPSDADKVDGEDLSEVFFAGKALGERNLFWNFPSYNSPKNPARCPRTVLRRGDWKIHHRYEDNGYELYNLKEDIGESKDLSKTRPKVYEMMRKELDASYERFGAVKSLPANPQYNAKEAEAERAKLTPETLPPAMTSAQAYKLLR</sequence>
<evidence type="ECO:0000259" key="8">
    <source>
        <dbReference type="Pfam" id="PF00884"/>
    </source>
</evidence>
<organism evidence="9 10">
    <name type="scientific">Rubritalea profundi</name>
    <dbReference type="NCBI Taxonomy" id="1658618"/>
    <lineage>
        <taxon>Bacteria</taxon>
        <taxon>Pseudomonadati</taxon>
        <taxon>Verrucomicrobiota</taxon>
        <taxon>Verrucomicrobiia</taxon>
        <taxon>Verrucomicrobiales</taxon>
        <taxon>Rubritaleaceae</taxon>
        <taxon>Rubritalea</taxon>
    </lineage>
</organism>
<gene>
    <name evidence="9" type="ORF">BSZ32_01960</name>
</gene>
<keyword evidence="3" id="KW-0479">Metal-binding</keyword>
<dbReference type="InterPro" id="IPR017850">
    <property type="entry name" value="Alkaline_phosphatase_core_sf"/>
</dbReference>
<dbReference type="CDD" id="cd16144">
    <property type="entry name" value="ARS_like"/>
    <property type="match status" value="1"/>
</dbReference>
<comment type="caution">
    <text evidence="9">The sequence shown here is derived from an EMBL/GenBank/DDBJ whole genome shotgun (WGS) entry which is preliminary data.</text>
</comment>
<dbReference type="PANTHER" id="PTHR42693">
    <property type="entry name" value="ARYLSULFATASE FAMILY MEMBER"/>
    <property type="match status" value="1"/>
</dbReference>
<evidence type="ECO:0000256" key="7">
    <source>
        <dbReference type="SAM" id="SignalP"/>
    </source>
</evidence>
<reference evidence="9 10" key="1">
    <citation type="submission" date="2016-12" db="EMBL/GenBank/DDBJ databases">
        <title>Study of bacterial adaptation to deep sea.</title>
        <authorList>
            <person name="Song J."/>
            <person name="Yoshizawa S."/>
            <person name="Kogure K."/>
        </authorList>
    </citation>
    <scope>NUCLEOTIDE SEQUENCE [LARGE SCALE GENOMIC DNA]</scope>
    <source>
        <strain evidence="9 10">SAORIC-165</strain>
    </source>
</reference>
<evidence type="ECO:0000313" key="9">
    <source>
        <dbReference type="EMBL" id="PQJ27381.1"/>
    </source>
</evidence>
<dbReference type="SUPFAM" id="SSF53649">
    <property type="entry name" value="Alkaline phosphatase-like"/>
    <property type="match status" value="1"/>
</dbReference>
<dbReference type="AlphaFoldDB" id="A0A2S7TYU0"/>
<comment type="similarity">
    <text evidence="2">Belongs to the sulfatase family.</text>
</comment>
<evidence type="ECO:0000256" key="3">
    <source>
        <dbReference type="ARBA" id="ARBA00022723"/>
    </source>
</evidence>
<dbReference type="RefSeq" id="WP_105041863.1">
    <property type="nucleotide sequence ID" value="NZ_MQWA01000001.1"/>
</dbReference>
<dbReference type="Gene3D" id="3.30.1120.10">
    <property type="match status" value="1"/>
</dbReference>
<evidence type="ECO:0000256" key="5">
    <source>
        <dbReference type="ARBA" id="ARBA00022801"/>
    </source>
</evidence>
<name>A0A2S7TYU0_9BACT</name>
<dbReference type="Gene3D" id="3.40.720.10">
    <property type="entry name" value="Alkaline Phosphatase, subunit A"/>
    <property type="match status" value="1"/>
</dbReference>
<evidence type="ECO:0000256" key="6">
    <source>
        <dbReference type="ARBA" id="ARBA00022837"/>
    </source>
</evidence>
<dbReference type="GO" id="GO:0046872">
    <property type="term" value="F:metal ion binding"/>
    <property type="evidence" value="ECO:0007669"/>
    <property type="project" value="UniProtKB-KW"/>
</dbReference>
<evidence type="ECO:0000256" key="1">
    <source>
        <dbReference type="ARBA" id="ARBA00001913"/>
    </source>
</evidence>
<proteinExistence type="inferred from homology"/>
<dbReference type="InterPro" id="IPR000917">
    <property type="entry name" value="Sulfatase_N"/>
</dbReference>
<feature type="signal peptide" evidence="7">
    <location>
        <begin position="1"/>
        <end position="22"/>
    </location>
</feature>
<evidence type="ECO:0000256" key="2">
    <source>
        <dbReference type="ARBA" id="ARBA00008779"/>
    </source>
</evidence>